<keyword evidence="1" id="KW-1133">Transmembrane helix</keyword>
<feature type="transmembrane region" description="Helical" evidence="1">
    <location>
        <begin position="20"/>
        <end position="38"/>
    </location>
</feature>
<protein>
    <submittedName>
        <fullName evidence="2">Uncharacterized protein</fullName>
    </submittedName>
</protein>
<dbReference type="OrthoDB" id="1121914at2"/>
<dbReference type="RefSeq" id="WP_080318246.1">
    <property type="nucleotide sequence ID" value="NZ_MTBC01000002.1"/>
</dbReference>
<name>A0A1V6LV13_9FLAO</name>
<feature type="transmembrane region" description="Helical" evidence="1">
    <location>
        <begin position="94"/>
        <end position="114"/>
    </location>
</feature>
<evidence type="ECO:0000313" key="3">
    <source>
        <dbReference type="Proteomes" id="UP000191680"/>
    </source>
</evidence>
<keyword evidence="1" id="KW-0472">Membrane</keyword>
<feature type="transmembrane region" description="Helical" evidence="1">
    <location>
        <begin position="120"/>
        <end position="137"/>
    </location>
</feature>
<keyword evidence="3" id="KW-1185">Reference proteome</keyword>
<reference evidence="2 3" key="1">
    <citation type="submission" date="2016-12" db="EMBL/GenBank/DDBJ databases">
        <authorList>
            <person name="Song W.-J."/>
            <person name="Kurnit D.M."/>
        </authorList>
    </citation>
    <scope>NUCLEOTIDE SEQUENCE [LARGE SCALE GENOMIC DNA]</scope>
    <source>
        <strain evidence="2 3">HSG9</strain>
    </source>
</reference>
<accession>A0A1V6LV13</accession>
<evidence type="ECO:0000313" key="2">
    <source>
        <dbReference type="EMBL" id="OQD43877.1"/>
    </source>
</evidence>
<dbReference type="EMBL" id="MTBC01000002">
    <property type="protein sequence ID" value="OQD43877.1"/>
    <property type="molecule type" value="Genomic_DNA"/>
</dbReference>
<dbReference type="Proteomes" id="UP000191680">
    <property type="component" value="Unassembled WGS sequence"/>
</dbReference>
<proteinExistence type="predicted"/>
<keyword evidence="1" id="KW-0812">Transmembrane</keyword>
<comment type="caution">
    <text evidence="2">The sequence shown here is derived from an EMBL/GenBank/DDBJ whole genome shotgun (WGS) entry which is preliminary data.</text>
</comment>
<organism evidence="2 3">
    <name type="scientific">Croceivirga radicis</name>
    <dbReference type="NCBI Taxonomy" id="1929488"/>
    <lineage>
        <taxon>Bacteria</taxon>
        <taxon>Pseudomonadati</taxon>
        <taxon>Bacteroidota</taxon>
        <taxon>Flavobacteriia</taxon>
        <taxon>Flavobacteriales</taxon>
        <taxon>Flavobacteriaceae</taxon>
        <taxon>Croceivirga</taxon>
    </lineage>
</organism>
<evidence type="ECO:0000256" key="1">
    <source>
        <dbReference type="SAM" id="Phobius"/>
    </source>
</evidence>
<feature type="transmembrane region" description="Helical" evidence="1">
    <location>
        <begin position="53"/>
        <end position="73"/>
    </location>
</feature>
<sequence>MTQQNRPQRTPKNFLKTAKIIHLALAMGCLAISAYFYSNTEMNFTDELNLKDPMIYILPVIGAIAFFASSVLYRNLIDKAKTQPSLLSKLNGFLSANIVRYAIIEGATLINIIWFSTTGTPLYITVAGTLLIYLFWLRPTKDKVIEDLALRGQDKAKFEAFDQDL</sequence>
<dbReference type="AlphaFoldDB" id="A0A1V6LV13"/>
<gene>
    <name evidence="2" type="ORF">BUL40_04550</name>
</gene>